<accession>A0AC35TL75</accession>
<sequence>MTKDDAIPEGIRQRKNAAVTPAFIAEIKKHVLRNPGCSKRNMAKILHVSLGTIQKVVRENNIQMEWDAMGIRPINYNTQYIWVRASQKPSKEVSKKK</sequence>
<protein>
    <submittedName>
        <fullName evidence="2">HTH_7 domain-containing protein</fullName>
    </submittedName>
</protein>
<organism evidence="1 2">
    <name type="scientific">Rhabditophanes sp. KR3021</name>
    <dbReference type="NCBI Taxonomy" id="114890"/>
    <lineage>
        <taxon>Eukaryota</taxon>
        <taxon>Metazoa</taxon>
        <taxon>Ecdysozoa</taxon>
        <taxon>Nematoda</taxon>
        <taxon>Chromadorea</taxon>
        <taxon>Rhabditida</taxon>
        <taxon>Tylenchina</taxon>
        <taxon>Panagrolaimomorpha</taxon>
        <taxon>Strongyloidoidea</taxon>
        <taxon>Alloionematidae</taxon>
        <taxon>Rhabditophanes</taxon>
    </lineage>
</organism>
<name>A0AC35TL75_9BILA</name>
<evidence type="ECO:0000313" key="1">
    <source>
        <dbReference type="Proteomes" id="UP000095286"/>
    </source>
</evidence>
<evidence type="ECO:0000313" key="2">
    <source>
        <dbReference type="WBParaSite" id="RSKR_0000191900.1"/>
    </source>
</evidence>
<dbReference type="Proteomes" id="UP000095286">
    <property type="component" value="Unplaced"/>
</dbReference>
<dbReference type="WBParaSite" id="RSKR_0000191900.1">
    <property type="protein sequence ID" value="RSKR_0000191900.1"/>
    <property type="gene ID" value="RSKR_0000191900"/>
</dbReference>
<reference evidence="2" key="1">
    <citation type="submission" date="2016-11" db="UniProtKB">
        <authorList>
            <consortium name="WormBaseParasite"/>
        </authorList>
    </citation>
    <scope>IDENTIFICATION</scope>
    <source>
        <strain evidence="2">KR3021</strain>
    </source>
</reference>
<proteinExistence type="predicted"/>